<dbReference type="RefSeq" id="XP_014523896.1">
    <property type="nucleotide sequence ID" value="XM_014668410.1"/>
</dbReference>
<organism evidence="5 6">
    <name type="scientific">Vigna radiata var. radiata</name>
    <name type="common">Mung bean</name>
    <name type="synonym">Phaseolus aureus</name>
    <dbReference type="NCBI Taxonomy" id="3916"/>
    <lineage>
        <taxon>Eukaryota</taxon>
        <taxon>Viridiplantae</taxon>
        <taxon>Streptophyta</taxon>
        <taxon>Embryophyta</taxon>
        <taxon>Tracheophyta</taxon>
        <taxon>Spermatophyta</taxon>
        <taxon>Magnoliopsida</taxon>
        <taxon>eudicotyledons</taxon>
        <taxon>Gunneridae</taxon>
        <taxon>Pentapetalae</taxon>
        <taxon>rosids</taxon>
        <taxon>fabids</taxon>
        <taxon>Fabales</taxon>
        <taxon>Fabaceae</taxon>
        <taxon>Papilionoideae</taxon>
        <taxon>50 kb inversion clade</taxon>
        <taxon>NPAAA clade</taxon>
        <taxon>indigoferoid/millettioid clade</taxon>
        <taxon>Phaseoleae</taxon>
        <taxon>Vigna</taxon>
    </lineage>
</organism>
<dbReference type="OrthoDB" id="5598079at2759"/>
<accession>A0A1S3W014</accession>
<keyword evidence="1" id="KW-0863">Zinc-finger</keyword>
<dbReference type="GeneID" id="106780153"/>
<sequence>MRIIQFSHSLTFLNLSFTLSVAFTSYTSALSVPHASALSVVSKAVVCRSWEALLHVERMARMIQSNLPIFDGKNFEDWCVKMDVILGFQEIDEIVKIGFKEPAKNATDEEKKAYKENRKLDCKARMILHQCISATIFQKGSKATIAKETWEILQDGYGTAGNIKEIKLQSLRRQYELLNMGEQETIGEYIGRIQVIVNTMRACEKVVKHKKIVHKILRTLTSQYVHIVVAIVESRDLEKMKVEELQNSLEAHEQRLLERKTAEKDATQNVNQALQAKIQKGRGFGRGQGRTRGDRGGRNGGRFSNNSEQIKEENHNDQREGSYGGRGKPRGRGGRKSIDKRNVQCFTCSKFGHYSSECWHNESNKKTKNDEAANLAQETCDSESEHVVLMCVSEQNKEKKVNIREVRDRCRCKEGHMLQPEETQHAESRLSNFEHALQPEKESCATKNIEVERVIMSSLHNHTENDSCWYLDTGCSNHMTERKEWMVSLDLKKKSTIRFADDSTVMAEGVGRILINCKNGGITYMDDVLYIPTMKSNLLSLGQLLEKGYTMHMHKNLIDVFDKKKRMIFKASLAKNRTFKVNLSAVAIQCLSSLNVEEESWAWHYRYGHLNFRSLG</sequence>
<dbReference type="PANTHER" id="PTHR35317">
    <property type="entry name" value="OS04G0629600 PROTEIN"/>
    <property type="match status" value="1"/>
</dbReference>
<protein>
    <submittedName>
        <fullName evidence="6">Uncharacterized protein LOC106780153</fullName>
    </submittedName>
</protein>
<keyword evidence="1" id="KW-0479">Metal-binding</keyword>
<proteinExistence type="predicted"/>
<dbReference type="KEGG" id="vra:106780153"/>
<evidence type="ECO:0000313" key="5">
    <source>
        <dbReference type="Proteomes" id="UP000087766"/>
    </source>
</evidence>
<gene>
    <name evidence="6" type="primary">LOC106780153</name>
</gene>
<evidence type="ECO:0000256" key="1">
    <source>
        <dbReference type="PROSITE-ProRule" id="PRU00047"/>
    </source>
</evidence>
<dbReference type="SUPFAM" id="SSF57756">
    <property type="entry name" value="Retrovirus zinc finger-like domains"/>
    <property type="match status" value="1"/>
</dbReference>
<dbReference type="PROSITE" id="PS50158">
    <property type="entry name" value="ZF_CCHC"/>
    <property type="match status" value="1"/>
</dbReference>
<feature type="domain" description="CCHC-type" evidence="4">
    <location>
        <begin position="345"/>
        <end position="358"/>
    </location>
</feature>
<dbReference type="InterPro" id="IPR054722">
    <property type="entry name" value="PolX-like_BBD"/>
</dbReference>
<dbReference type="GO" id="GO:0003676">
    <property type="term" value="F:nucleic acid binding"/>
    <property type="evidence" value="ECO:0007669"/>
    <property type="project" value="InterPro"/>
</dbReference>
<name>A0A1S3W014_VIGRR</name>
<reference evidence="5" key="1">
    <citation type="journal article" date="2014" name="Nat. Commun.">
        <title>Genome sequence of mungbean and insights into evolution within Vigna species.</title>
        <authorList>
            <person name="Kang Y.J."/>
            <person name="Kim S.K."/>
            <person name="Kim M.Y."/>
            <person name="Lestari P."/>
            <person name="Kim K.H."/>
            <person name="Ha B.K."/>
            <person name="Jun T.H."/>
            <person name="Hwang W.J."/>
            <person name="Lee T."/>
            <person name="Lee J."/>
            <person name="Shim S."/>
            <person name="Yoon M.Y."/>
            <person name="Jang Y.E."/>
            <person name="Han K.S."/>
            <person name="Taeprayoon P."/>
            <person name="Yoon N."/>
            <person name="Somta P."/>
            <person name="Tanya P."/>
            <person name="Kim K.S."/>
            <person name="Gwag J.G."/>
            <person name="Moon J.K."/>
            <person name="Lee Y.H."/>
            <person name="Park B.S."/>
            <person name="Bombarely A."/>
            <person name="Doyle J.J."/>
            <person name="Jackson S.A."/>
            <person name="Schafleitner R."/>
            <person name="Srinives P."/>
            <person name="Varshney R.K."/>
            <person name="Lee S.H."/>
        </authorList>
    </citation>
    <scope>NUCLEOTIDE SEQUENCE [LARGE SCALE GENOMIC DNA]</scope>
    <source>
        <strain evidence="5">cv. VC1973A</strain>
    </source>
</reference>
<dbReference type="PANTHER" id="PTHR35317:SF23">
    <property type="entry name" value="OS04G0629600 PROTEIN"/>
    <property type="match status" value="1"/>
</dbReference>
<dbReference type="Pfam" id="PF14223">
    <property type="entry name" value="Retrotran_gag_2"/>
    <property type="match status" value="1"/>
</dbReference>
<feature type="region of interest" description="Disordered" evidence="2">
    <location>
        <begin position="276"/>
        <end position="337"/>
    </location>
</feature>
<dbReference type="InterPro" id="IPR036875">
    <property type="entry name" value="Znf_CCHC_sf"/>
</dbReference>
<feature type="chain" id="PRO_5010317495" evidence="3">
    <location>
        <begin position="30"/>
        <end position="616"/>
    </location>
</feature>
<dbReference type="GO" id="GO:0008270">
    <property type="term" value="F:zinc ion binding"/>
    <property type="evidence" value="ECO:0007669"/>
    <property type="project" value="UniProtKB-KW"/>
</dbReference>
<dbReference type="InterPro" id="IPR001878">
    <property type="entry name" value="Znf_CCHC"/>
</dbReference>
<dbReference type="Proteomes" id="UP000087766">
    <property type="component" value="Chromosome 2"/>
</dbReference>
<keyword evidence="3" id="KW-0732">Signal</keyword>
<evidence type="ECO:0000313" key="6">
    <source>
        <dbReference type="RefSeq" id="XP_014523896.1"/>
    </source>
</evidence>
<evidence type="ECO:0000256" key="2">
    <source>
        <dbReference type="SAM" id="MobiDB-lite"/>
    </source>
</evidence>
<feature type="signal peptide" evidence="3">
    <location>
        <begin position="1"/>
        <end position="29"/>
    </location>
</feature>
<evidence type="ECO:0000256" key="3">
    <source>
        <dbReference type="SAM" id="SignalP"/>
    </source>
</evidence>
<keyword evidence="1" id="KW-0862">Zinc</keyword>
<reference evidence="6" key="2">
    <citation type="submission" date="2025-08" db="UniProtKB">
        <authorList>
            <consortium name="RefSeq"/>
        </authorList>
    </citation>
    <scope>IDENTIFICATION</scope>
    <source>
        <tissue evidence="6">Leaf</tissue>
    </source>
</reference>
<dbReference type="AlphaFoldDB" id="A0A1S3W014"/>
<keyword evidence="5" id="KW-1185">Reference proteome</keyword>
<evidence type="ECO:0000259" key="4">
    <source>
        <dbReference type="PROSITE" id="PS50158"/>
    </source>
</evidence>
<feature type="compositionally biased region" description="Basic and acidic residues" evidence="2">
    <location>
        <begin position="309"/>
        <end position="320"/>
    </location>
</feature>
<dbReference type="Pfam" id="PF22936">
    <property type="entry name" value="Pol_BBD"/>
    <property type="match status" value="1"/>
</dbReference>